<dbReference type="EMBL" id="QPFP01000117">
    <property type="protein sequence ID" value="TEB21250.1"/>
    <property type="molecule type" value="Genomic_DNA"/>
</dbReference>
<reference evidence="1 2" key="1">
    <citation type="journal article" date="2019" name="Nat. Ecol. Evol.">
        <title>Megaphylogeny resolves global patterns of mushroom evolution.</title>
        <authorList>
            <person name="Varga T."/>
            <person name="Krizsan K."/>
            <person name="Foldi C."/>
            <person name="Dima B."/>
            <person name="Sanchez-Garcia M."/>
            <person name="Sanchez-Ramirez S."/>
            <person name="Szollosi G.J."/>
            <person name="Szarkandi J.G."/>
            <person name="Papp V."/>
            <person name="Albert L."/>
            <person name="Andreopoulos W."/>
            <person name="Angelini C."/>
            <person name="Antonin V."/>
            <person name="Barry K.W."/>
            <person name="Bougher N.L."/>
            <person name="Buchanan P."/>
            <person name="Buyck B."/>
            <person name="Bense V."/>
            <person name="Catcheside P."/>
            <person name="Chovatia M."/>
            <person name="Cooper J."/>
            <person name="Damon W."/>
            <person name="Desjardin D."/>
            <person name="Finy P."/>
            <person name="Geml J."/>
            <person name="Haridas S."/>
            <person name="Hughes K."/>
            <person name="Justo A."/>
            <person name="Karasinski D."/>
            <person name="Kautmanova I."/>
            <person name="Kiss B."/>
            <person name="Kocsube S."/>
            <person name="Kotiranta H."/>
            <person name="LaButti K.M."/>
            <person name="Lechner B.E."/>
            <person name="Liimatainen K."/>
            <person name="Lipzen A."/>
            <person name="Lukacs Z."/>
            <person name="Mihaltcheva S."/>
            <person name="Morgado L.N."/>
            <person name="Niskanen T."/>
            <person name="Noordeloos M.E."/>
            <person name="Ohm R.A."/>
            <person name="Ortiz-Santana B."/>
            <person name="Ovrebo C."/>
            <person name="Racz N."/>
            <person name="Riley R."/>
            <person name="Savchenko A."/>
            <person name="Shiryaev A."/>
            <person name="Soop K."/>
            <person name="Spirin V."/>
            <person name="Szebenyi C."/>
            <person name="Tomsovsky M."/>
            <person name="Tulloss R.E."/>
            <person name="Uehling J."/>
            <person name="Grigoriev I.V."/>
            <person name="Vagvolgyi C."/>
            <person name="Papp T."/>
            <person name="Martin F.M."/>
            <person name="Miettinen O."/>
            <person name="Hibbett D.S."/>
            <person name="Nagy L.G."/>
        </authorList>
    </citation>
    <scope>NUCLEOTIDE SEQUENCE [LARGE SCALE GENOMIC DNA]</scope>
    <source>
        <strain evidence="1 2">FP101781</strain>
    </source>
</reference>
<accession>A0A4Y7SH82</accession>
<protein>
    <submittedName>
        <fullName evidence="1">Uncharacterized protein</fullName>
    </submittedName>
</protein>
<proteinExistence type="predicted"/>
<keyword evidence="2" id="KW-1185">Reference proteome</keyword>
<organism evidence="1 2">
    <name type="scientific">Coprinellus micaceus</name>
    <name type="common">Glistening ink-cap mushroom</name>
    <name type="synonym">Coprinus micaceus</name>
    <dbReference type="NCBI Taxonomy" id="71717"/>
    <lineage>
        <taxon>Eukaryota</taxon>
        <taxon>Fungi</taxon>
        <taxon>Dikarya</taxon>
        <taxon>Basidiomycota</taxon>
        <taxon>Agaricomycotina</taxon>
        <taxon>Agaricomycetes</taxon>
        <taxon>Agaricomycetidae</taxon>
        <taxon>Agaricales</taxon>
        <taxon>Agaricineae</taxon>
        <taxon>Psathyrellaceae</taxon>
        <taxon>Coprinellus</taxon>
    </lineage>
</organism>
<name>A0A4Y7SH82_COPMI</name>
<evidence type="ECO:0000313" key="2">
    <source>
        <dbReference type="Proteomes" id="UP000298030"/>
    </source>
</evidence>
<gene>
    <name evidence="1" type="ORF">FA13DRAFT_1800134</name>
</gene>
<evidence type="ECO:0000313" key="1">
    <source>
        <dbReference type="EMBL" id="TEB21250.1"/>
    </source>
</evidence>
<comment type="caution">
    <text evidence="1">The sequence shown here is derived from an EMBL/GenBank/DDBJ whole genome shotgun (WGS) entry which is preliminary data.</text>
</comment>
<dbReference type="AlphaFoldDB" id="A0A4Y7SH82"/>
<dbReference type="Proteomes" id="UP000298030">
    <property type="component" value="Unassembled WGS sequence"/>
</dbReference>
<sequence length="241" mass="26646">MAPVSSNPTTAIKLNDIGALAAFVREKPDMITFRTILDAYWSLGTENPFKADAYTTVLHDLELYPNMPSIPVPEFLNNRGTAPTETFATIFGNELFDWVTASLSEVRHDMDTEIAQENLFLIASMLSASAMKTGACFSSDQVSYIRDGLQMKVSDYIGFFAPEQYEVAAVGALIQVLSAGKRVLELKMIDEGDLRQSLEDIGEVIKCPTGETVLQAARELAQNDFKDSWASQDIWALLDEE</sequence>
<dbReference type="OrthoDB" id="2981375at2759"/>